<protein>
    <submittedName>
        <fullName evidence="1">Unnamed protein product</fullName>
    </submittedName>
</protein>
<evidence type="ECO:0000313" key="2">
    <source>
        <dbReference type="Proteomes" id="UP001165064"/>
    </source>
</evidence>
<name>A0ACB5T4R1_AMBMO</name>
<reference evidence="1" key="1">
    <citation type="submission" date="2023-04" db="EMBL/GenBank/DDBJ databases">
        <title>Ambrosiozyma monospora NBRC 10751.</title>
        <authorList>
            <person name="Ichikawa N."/>
            <person name="Sato H."/>
            <person name="Tonouchi N."/>
        </authorList>
    </citation>
    <scope>NUCLEOTIDE SEQUENCE</scope>
    <source>
        <strain evidence="1">NBRC 10751</strain>
    </source>
</reference>
<dbReference type="Proteomes" id="UP001165064">
    <property type="component" value="Unassembled WGS sequence"/>
</dbReference>
<proteinExistence type="predicted"/>
<accession>A0ACB5T4R1</accession>
<dbReference type="EMBL" id="BSXS01003586">
    <property type="protein sequence ID" value="GME81566.1"/>
    <property type="molecule type" value="Genomic_DNA"/>
</dbReference>
<organism evidence="1 2">
    <name type="scientific">Ambrosiozyma monospora</name>
    <name type="common">Yeast</name>
    <name type="synonym">Endomycopsis monosporus</name>
    <dbReference type="NCBI Taxonomy" id="43982"/>
    <lineage>
        <taxon>Eukaryota</taxon>
        <taxon>Fungi</taxon>
        <taxon>Dikarya</taxon>
        <taxon>Ascomycota</taxon>
        <taxon>Saccharomycotina</taxon>
        <taxon>Pichiomycetes</taxon>
        <taxon>Pichiales</taxon>
        <taxon>Pichiaceae</taxon>
        <taxon>Ambrosiozyma</taxon>
    </lineage>
</organism>
<comment type="caution">
    <text evidence="1">The sequence shown here is derived from an EMBL/GenBank/DDBJ whole genome shotgun (WGS) entry which is preliminary data.</text>
</comment>
<sequence length="354" mass="39531">MKLFASFFFLFIATFVNSFPLAKRDTPFVLDNNALYNDLLQYSAYCGVSYCITTFDGIETGRLNDACRGVDCTNAPSDIYVVDVVDDVAHAVIMVQKSSEEIVIAFQGSSTFLDWILDFTFIPIDFESYGFSKGLNTKTLDVEDPKVHAGFKLASQNFFDYSIEVLEYLRAKYPGYKMVVTGHSLGGALASLVGVELNLMGYNPAIISYAGPKVFGPSLANWVDNEFDTSNYVSRLESQSVSSIEPGTYTRVTHIGDIVPCVPLVRMGYRHAGSEFYIDERYIPQNMDSVVIRGEFKERYEIQTLGGVLARVIYDLPGTLRDFVIIAAHNYYFRVVTQCNGLMDIIGLDGNPYD</sequence>
<gene>
    <name evidence="1" type="ORF">Amon02_000502600</name>
</gene>
<keyword evidence="2" id="KW-1185">Reference proteome</keyword>
<evidence type="ECO:0000313" key="1">
    <source>
        <dbReference type="EMBL" id="GME81566.1"/>
    </source>
</evidence>